<dbReference type="PROSITE" id="PS50294">
    <property type="entry name" value="WD_REPEATS_REGION"/>
    <property type="match status" value="1"/>
</dbReference>
<feature type="compositionally biased region" description="Acidic residues" evidence="8">
    <location>
        <begin position="174"/>
        <end position="192"/>
    </location>
</feature>
<evidence type="ECO:0000256" key="6">
    <source>
        <dbReference type="ARBA" id="ARBA00023273"/>
    </source>
</evidence>
<keyword evidence="5" id="KW-0969">Cilium</keyword>
<dbReference type="Proteomes" id="UP000299084">
    <property type="component" value="Unassembled WGS sequence"/>
</dbReference>
<evidence type="ECO:0000259" key="9">
    <source>
        <dbReference type="Pfam" id="PF23381"/>
    </source>
</evidence>
<feature type="domain" description="IFT122 first beta-propeller" evidence="9">
    <location>
        <begin position="1"/>
        <end position="82"/>
    </location>
</feature>
<dbReference type="AlphaFoldDB" id="A0A5N4D0S6"/>
<dbReference type="PANTHER" id="PTHR12764">
    <property type="entry name" value="WD REPEAT DOMAIN-RELATED"/>
    <property type="match status" value="1"/>
</dbReference>
<evidence type="ECO:0000313" key="11">
    <source>
        <dbReference type="Proteomes" id="UP000299084"/>
    </source>
</evidence>
<dbReference type="GO" id="GO:0061512">
    <property type="term" value="P:protein localization to cilium"/>
    <property type="evidence" value="ECO:0007669"/>
    <property type="project" value="TreeGrafter"/>
</dbReference>
<dbReference type="SUPFAM" id="SSF50978">
    <property type="entry name" value="WD40 repeat-like"/>
    <property type="match status" value="1"/>
</dbReference>
<evidence type="ECO:0000256" key="2">
    <source>
        <dbReference type="ARBA" id="ARBA00019442"/>
    </source>
</evidence>
<evidence type="ECO:0000256" key="4">
    <source>
        <dbReference type="ARBA" id="ARBA00022737"/>
    </source>
</evidence>
<keyword evidence="3 7" id="KW-0853">WD repeat</keyword>
<evidence type="ECO:0000256" key="1">
    <source>
        <dbReference type="ARBA" id="ARBA00004120"/>
    </source>
</evidence>
<evidence type="ECO:0000256" key="8">
    <source>
        <dbReference type="SAM" id="MobiDB-lite"/>
    </source>
</evidence>
<reference evidence="10 11" key="1">
    <citation type="journal article" date="2019" name="Mol. Ecol. Resour.">
        <title>Improving Illumina assemblies with Hi-C and long reads: an example with the North African dromedary.</title>
        <authorList>
            <person name="Elbers J.P."/>
            <person name="Rogers M.F."/>
            <person name="Perelman P.L."/>
            <person name="Proskuryakova A.A."/>
            <person name="Serdyukova N.A."/>
            <person name="Johnson W.E."/>
            <person name="Horin P."/>
            <person name="Corander J."/>
            <person name="Murphy D."/>
            <person name="Burger P.A."/>
        </authorList>
    </citation>
    <scope>NUCLEOTIDE SEQUENCE [LARGE SCALE GENOMIC DNA]</scope>
    <source>
        <strain evidence="10">Drom800</strain>
        <tissue evidence="10">Blood</tissue>
    </source>
</reference>
<keyword evidence="10" id="KW-0282">Flagellum</keyword>
<gene>
    <name evidence="10" type="ORF">Cadr_000020710</name>
</gene>
<dbReference type="PANTHER" id="PTHR12764:SF4">
    <property type="entry name" value="INTRAFLAGELLAR TRANSPORT PROTEIN 122 HOMOLOG"/>
    <property type="match status" value="1"/>
</dbReference>
<feature type="domain" description="IFT122 first beta-propeller" evidence="9">
    <location>
        <begin position="84"/>
        <end position="191"/>
    </location>
</feature>
<keyword evidence="11" id="KW-1185">Reference proteome</keyword>
<dbReference type="GO" id="GO:0097730">
    <property type="term" value="C:non-motile cilium"/>
    <property type="evidence" value="ECO:0007669"/>
    <property type="project" value="TreeGrafter"/>
</dbReference>
<comment type="caution">
    <text evidence="10">The sequence shown here is derived from an EMBL/GenBank/DDBJ whole genome shotgun (WGS) entry which is preliminary data.</text>
</comment>
<dbReference type="InterPro" id="IPR039857">
    <property type="entry name" value="Ift122/121"/>
</dbReference>
<evidence type="ECO:0000256" key="7">
    <source>
        <dbReference type="PROSITE-ProRule" id="PRU00221"/>
    </source>
</evidence>
<keyword evidence="4" id="KW-0677">Repeat</keyword>
<dbReference type="InterPro" id="IPR036322">
    <property type="entry name" value="WD40_repeat_dom_sf"/>
</dbReference>
<feature type="region of interest" description="Disordered" evidence="8">
    <location>
        <begin position="165"/>
        <end position="192"/>
    </location>
</feature>
<protein>
    <recommendedName>
        <fullName evidence="2">Intraflagellar transport protein 122 homolog</fullName>
    </recommendedName>
</protein>
<proteinExistence type="predicted"/>
<organism evidence="10 11">
    <name type="scientific">Camelus dromedarius</name>
    <name type="common">Dromedary</name>
    <name type="synonym">Arabian camel</name>
    <dbReference type="NCBI Taxonomy" id="9838"/>
    <lineage>
        <taxon>Eukaryota</taxon>
        <taxon>Metazoa</taxon>
        <taxon>Chordata</taxon>
        <taxon>Craniata</taxon>
        <taxon>Vertebrata</taxon>
        <taxon>Euteleostomi</taxon>
        <taxon>Mammalia</taxon>
        <taxon>Eutheria</taxon>
        <taxon>Laurasiatheria</taxon>
        <taxon>Artiodactyla</taxon>
        <taxon>Tylopoda</taxon>
        <taxon>Camelidae</taxon>
        <taxon>Camelus</taxon>
    </lineage>
</organism>
<dbReference type="GO" id="GO:0035721">
    <property type="term" value="P:intraciliary retrograde transport"/>
    <property type="evidence" value="ECO:0007669"/>
    <property type="project" value="TreeGrafter"/>
</dbReference>
<evidence type="ECO:0000256" key="3">
    <source>
        <dbReference type="ARBA" id="ARBA00022574"/>
    </source>
</evidence>
<dbReference type="PROSITE" id="PS50082">
    <property type="entry name" value="WD_REPEATS_2"/>
    <property type="match status" value="1"/>
</dbReference>
<dbReference type="EMBL" id="JWIN03000017">
    <property type="protein sequence ID" value="KAB1264732.1"/>
    <property type="molecule type" value="Genomic_DNA"/>
</dbReference>
<evidence type="ECO:0000313" key="10">
    <source>
        <dbReference type="EMBL" id="KAB1264732.1"/>
    </source>
</evidence>
<dbReference type="InterPro" id="IPR056153">
    <property type="entry name" value="Beta-prop_IFT122_1st"/>
</dbReference>
<feature type="repeat" description="WD" evidence="7">
    <location>
        <begin position="14"/>
        <end position="45"/>
    </location>
</feature>
<dbReference type="GO" id="GO:0030991">
    <property type="term" value="C:intraciliary transport particle A"/>
    <property type="evidence" value="ECO:0007669"/>
    <property type="project" value="TreeGrafter"/>
</dbReference>
<dbReference type="InterPro" id="IPR015943">
    <property type="entry name" value="WD40/YVTN_repeat-like_dom_sf"/>
</dbReference>
<sequence>MVYDTSDGTLLQPLKGHKDTVYCVAYAKDGKRFASGSADKSVIIWTSKLEGILKYTHNDSIQCVSYNPVTHQLASCSSSDFGPGWTNDGQYLALGMFNGVISIRNKNGEEKVKIERPGGSLSPIWSICWNPSSRWESFWMNRENEDAEEVIANRYFQEVPSTLKSAVYSSQGSEAEEEEPEEEDDSPGDDDS</sequence>
<dbReference type="SMART" id="SM00320">
    <property type="entry name" value="WD40"/>
    <property type="match status" value="2"/>
</dbReference>
<accession>A0A5N4D0S6</accession>
<evidence type="ECO:0000256" key="5">
    <source>
        <dbReference type="ARBA" id="ARBA00023069"/>
    </source>
</evidence>
<dbReference type="Pfam" id="PF23381">
    <property type="entry name" value="Beta-prop_IFT122_1st"/>
    <property type="match status" value="2"/>
</dbReference>
<comment type="subcellular location">
    <subcellularLocation>
        <location evidence="1">Cytoplasm</location>
        <location evidence="1">Cytoskeleton</location>
        <location evidence="1">Cilium basal body</location>
    </subcellularLocation>
</comment>
<name>A0A5N4D0S6_CAMDR</name>
<dbReference type="InterPro" id="IPR001680">
    <property type="entry name" value="WD40_rpt"/>
</dbReference>
<keyword evidence="6" id="KW-0966">Cell projection</keyword>
<dbReference type="GO" id="GO:1905515">
    <property type="term" value="P:non-motile cilium assembly"/>
    <property type="evidence" value="ECO:0007669"/>
    <property type="project" value="TreeGrafter"/>
</dbReference>
<dbReference type="Gene3D" id="2.130.10.10">
    <property type="entry name" value="YVTN repeat-like/Quinoprotein amine dehydrogenase"/>
    <property type="match status" value="1"/>
</dbReference>